<keyword evidence="11" id="KW-1185">Reference proteome</keyword>
<evidence type="ECO:0000256" key="3">
    <source>
        <dbReference type="ARBA" id="ARBA00022679"/>
    </source>
</evidence>
<comment type="pathway">
    <text evidence="1 7">Cell wall biogenesis; peptidoglycan biosynthesis.</text>
</comment>
<feature type="signal peptide" evidence="8">
    <location>
        <begin position="1"/>
        <end position="27"/>
    </location>
</feature>
<evidence type="ECO:0000313" key="11">
    <source>
        <dbReference type="Proteomes" id="UP001247620"/>
    </source>
</evidence>
<dbReference type="PANTHER" id="PTHR41533">
    <property type="entry name" value="L,D-TRANSPEPTIDASE HI_1667-RELATED"/>
    <property type="match status" value="1"/>
</dbReference>
<proteinExistence type="inferred from homology"/>
<dbReference type="Proteomes" id="UP001247620">
    <property type="component" value="Unassembled WGS sequence"/>
</dbReference>
<dbReference type="InterPro" id="IPR038063">
    <property type="entry name" value="Transpep_catalytic_dom"/>
</dbReference>
<evidence type="ECO:0000256" key="1">
    <source>
        <dbReference type="ARBA" id="ARBA00004752"/>
    </source>
</evidence>
<feature type="domain" description="L,D-TPase catalytic" evidence="9">
    <location>
        <begin position="249"/>
        <end position="423"/>
    </location>
</feature>
<dbReference type="InterPro" id="IPR052905">
    <property type="entry name" value="LD-transpeptidase_YkuD-like"/>
</dbReference>
<dbReference type="EMBL" id="JAVDUU010000002">
    <property type="protein sequence ID" value="MDR6942754.1"/>
    <property type="molecule type" value="Genomic_DNA"/>
</dbReference>
<organism evidence="10 11">
    <name type="scientific">Mucilaginibacter pocheonensis</name>
    <dbReference type="NCBI Taxonomy" id="398050"/>
    <lineage>
        <taxon>Bacteria</taxon>
        <taxon>Pseudomonadati</taxon>
        <taxon>Bacteroidota</taxon>
        <taxon>Sphingobacteriia</taxon>
        <taxon>Sphingobacteriales</taxon>
        <taxon>Sphingobacteriaceae</taxon>
        <taxon>Mucilaginibacter</taxon>
    </lineage>
</organism>
<feature type="active site" description="Nucleophile" evidence="7">
    <location>
        <position position="399"/>
    </location>
</feature>
<protein>
    <submittedName>
        <fullName evidence="10">Murein L,D-transpeptidase YcbB/YkuD</fullName>
    </submittedName>
</protein>
<dbReference type="InterPro" id="IPR045380">
    <property type="entry name" value="LD_TPept_scaffold_dom"/>
</dbReference>
<dbReference type="SUPFAM" id="SSF141523">
    <property type="entry name" value="L,D-transpeptidase catalytic domain-like"/>
    <property type="match status" value="1"/>
</dbReference>
<evidence type="ECO:0000256" key="4">
    <source>
        <dbReference type="ARBA" id="ARBA00022960"/>
    </source>
</evidence>
<gene>
    <name evidence="10" type="ORF">J2W55_002596</name>
</gene>
<reference evidence="10 11" key="1">
    <citation type="submission" date="2023-07" db="EMBL/GenBank/DDBJ databases">
        <title>Sorghum-associated microbial communities from plants grown in Nebraska, USA.</title>
        <authorList>
            <person name="Schachtman D."/>
        </authorList>
    </citation>
    <scope>NUCLEOTIDE SEQUENCE [LARGE SCALE GENOMIC DNA]</scope>
    <source>
        <strain evidence="10 11">3262</strain>
    </source>
</reference>
<evidence type="ECO:0000256" key="2">
    <source>
        <dbReference type="ARBA" id="ARBA00005992"/>
    </source>
</evidence>
<keyword evidence="3" id="KW-0808">Transferase</keyword>
<comment type="caution">
    <text evidence="10">The sequence shown here is derived from an EMBL/GenBank/DDBJ whole genome shotgun (WGS) entry which is preliminary data.</text>
</comment>
<dbReference type="Gene3D" id="2.40.440.10">
    <property type="entry name" value="L,D-transpeptidase catalytic domain-like"/>
    <property type="match status" value="1"/>
</dbReference>
<evidence type="ECO:0000256" key="7">
    <source>
        <dbReference type="PROSITE-ProRule" id="PRU01373"/>
    </source>
</evidence>
<dbReference type="PANTHER" id="PTHR41533:SF2">
    <property type="entry name" value="BLR7131 PROTEIN"/>
    <property type="match status" value="1"/>
</dbReference>
<name>A0ABU1TBU6_9SPHI</name>
<sequence>MKTAISSYKLLLSAVLLLNLQLSACFAGSASRHTETLRAINSALRDEIRRQMADEGLQDQLYFPKSVSKFYATADFDPAWIKPQNGVGPAWQAMLMIDCVLQFGLSHADYHPQELTYGQLHNILDTPGKVSLALEARYDIMLTDAMLALINHLHFGKLNPGYPAGRIDTTTTISFQATQVLAAGLQAKKIMEVIEAVQPKAREYTDMQRHMHLLEGIYQDDCYEVPQAEVRKIAINLERLRWANLDDSVYIHINIPSYTLKLYLRDSTYRFKVIVGKPGTPTPTLLSALRYFTTAPEWKVPAKIFRKELLPKALADSSYLEQNHYSIYDSKGKYITPGRASLNLVRQHPELYFARQSAGCDNALGQVVFRFPNVYDIYLHDTPEQKLFSRDDRDLSHGCIRVEQAEKLGTLLLKNDGSTDQITALHQGMAAYVNRNIYLKKAIPLKITYLTCEVNEGECVTYKDIYDMDKSLEMALYGPALQLTMQK</sequence>
<keyword evidence="6 7" id="KW-0961">Cell wall biogenesis/degradation</keyword>
<keyword evidence="8" id="KW-0732">Signal</keyword>
<dbReference type="InterPro" id="IPR005490">
    <property type="entry name" value="LD_TPept_cat_dom"/>
</dbReference>
<comment type="similarity">
    <text evidence="2">Belongs to the YkuD family.</text>
</comment>
<dbReference type="Pfam" id="PF20142">
    <property type="entry name" value="Scaffold"/>
    <property type="match status" value="1"/>
</dbReference>
<feature type="chain" id="PRO_5046707038" evidence="8">
    <location>
        <begin position="28"/>
        <end position="487"/>
    </location>
</feature>
<evidence type="ECO:0000259" key="9">
    <source>
        <dbReference type="PROSITE" id="PS52029"/>
    </source>
</evidence>
<evidence type="ECO:0000256" key="8">
    <source>
        <dbReference type="SAM" id="SignalP"/>
    </source>
</evidence>
<feature type="active site" description="Proton donor/acceptor" evidence="7">
    <location>
        <position position="380"/>
    </location>
</feature>
<dbReference type="PROSITE" id="PS52029">
    <property type="entry name" value="LD_TPASE"/>
    <property type="match status" value="1"/>
</dbReference>
<accession>A0ABU1TBU6</accession>
<dbReference type="Pfam" id="PF03734">
    <property type="entry name" value="YkuD"/>
    <property type="match status" value="1"/>
</dbReference>
<keyword evidence="4 7" id="KW-0133">Cell shape</keyword>
<evidence type="ECO:0000313" key="10">
    <source>
        <dbReference type="EMBL" id="MDR6942754.1"/>
    </source>
</evidence>
<evidence type="ECO:0000256" key="5">
    <source>
        <dbReference type="ARBA" id="ARBA00022984"/>
    </source>
</evidence>
<dbReference type="CDD" id="cd16913">
    <property type="entry name" value="YkuD_like"/>
    <property type="match status" value="1"/>
</dbReference>
<dbReference type="RefSeq" id="WP_310096258.1">
    <property type="nucleotide sequence ID" value="NZ_JAVDUU010000002.1"/>
</dbReference>
<evidence type="ECO:0000256" key="6">
    <source>
        <dbReference type="ARBA" id="ARBA00023316"/>
    </source>
</evidence>
<keyword evidence="5 7" id="KW-0573">Peptidoglycan synthesis</keyword>